<evidence type="ECO:0000313" key="2">
    <source>
        <dbReference type="Proteomes" id="UP000028999"/>
    </source>
</evidence>
<dbReference type="Gramene" id="CDY38755">
    <property type="protein sequence ID" value="CDY38755"/>
    <property type="gene ID" value="GSBRNA2T00066547001"/>
</dbReference>
<dbReference type="EMBL" id="LK032432">
    <property type="protein sequence ID" value="CDY38755.1"/>
    <property type="molecule type" value="Genomic_DNA"/>
</dbReference>
<evidence type="ECO:0000313" key="1">
    <source>
        <dbReference type="EMBL" id="CDY38755.1"/>
    </source>
</evidence>
<reference evidence="1 2" key="1">
    <citation type="journal article" date="2014" name="Science">
        <title>Plant genetics. Early allopolyploid evolution in the post-Neolithic Brassica napus oilseed genome.</title>
        <authorList>
            <person name="Chalhoub B."/>
            <person name="Denoeud F."/>
            <person name="Liu S."/>
            <person name="Parkin I.A."/>
            <person name="Tang H."/>
            <person name="Wang X."/>
            <person name="Chiquet J."/>
            <person name="Belcram H."/>
            <person name="Tong C."/>
            <person name="Samans B."/>
            <person name="Correa M."/>
            <person name="Da Silva C."/>
            <person name="Just J."/>
            <person name="Falentin C."/>
            <person name="Koh C.S."/>
            <person name="Le Clainche I."/>
            <person name="Bernard M."/>
            <person name="Bento P."/>
            <person name="Noel B."/>
            <person name="Labadie K."/>
            <person name="Alberti A."/>
            <person name="Charles M."/>
            <person name="Arnaud D."/>
            <person name="Guo H."/>
            <person name="Daviaud C."/>
            <person name="Alamery S."/>
            <person name="Jabbari K."/>
            <person name="Zhao M."/>
            <person name="Edger P.P."/>
            <person name="Chelaifa H."/>
            <person name="Tack D."/>
            <person name="Lassalle G."/>
            <person name="Mestiri I."/>
            <person name="Schnel N."/>
            <person name="Le Paslier M.C."/>
            <person name="Fan G."/>
            <person name="Renault V."/>
            <person name="Bayer P.E."/>
            <person name="Golicz A.A."/>
            <person name="Manoli S."/>
            <person name="Lee T.H."/>
            <person name="Thi V.H."/>
            <person name="Chalabi S."/>
            <person name="Hu Q."/>
            <person name="Fan C."/>
            <person name="Tollenaere R."/>
            <person name="Lu Y."/>
            <person name="Battail C."/>
            <person name="Shen J."/>
            <person name="Sidebottom C.H."/>
            <person name="Wang X."/>
            <person name="Canaguier A."/>
            <person name="Chauveau A."/>
            <person name="Berard A."/>
            <person name="Deniot G."/>
            <person name="Guan M."/>
            <person name="Liu Z."/>
            <person name="Sun F."/>
            <person name="Lim Y.P."/>
            <person name="Lyons E."/>
            <person name="Town C.D."/>
            <person name="Bancroft I."/>
            <person name="Wang X."/>
            <person name="Meng J."/>
            <person name="Ma J."/>
            <person name="Pires J.C."/>
            <person name="King G.J."/>
            <person name="Brunel D."/>
            <person name="Delourme R."/>
            <person name="Renard M."/>
            <person name="Aury J.M."/>
            <person name="Adams K.L."/>
            <person name="Batley J."/>
            <person name="Snowdon R.J."/>
            <person name="Tost J."/>
            <person name="Edwards D."/>
            <person name="Zhou Y."/>
            <person name="Hua W."/>
            <person name="Sharpe A.G."/>
            <person name="Paterson A.H."/>
            <person name="Guan C."/>
            <person name="Wincker P."/>
        </authorList>
    </citation>
    <scope>NUCLEOTIDE SEQUENCE [LARGE SCALE GENOMIC DNA]</scope>
    <source>
        <strain evidence="2">cv. Darmor-bzh</strain>
    </source>
</reference>
<accession>A0A078HJR6</accession>
<dbReference type="AlphaFoldDB" id="A0A078HJR6"/>
<proteinExistence type="predicted"/>
<protein>
    <submittedName>
        <fullName evidence="1">BnaA07g28270D protein</fullName>
    </submittedName>
</protein>
<organism evidence="1 2">
    <name type="scientific">Brassica napus</name>
    <name type="common">Rape</name>
    <dbReference type="NCBI Taxonomy" id="3708"/>
    <lineage>
        <taxon>Eukaryota</taxon>
        <taxon>Viridiplantae</taxon>
        <taxon>Streptophyta</taxon>
        <taxon>Embryophyta</taxon>
        <taxon>Tracheophyta</taxon>
        <taxon>Spermatophyta</taxon>
        <taxon>Magnoliopsida</taxon>
        <taxon>eudicotyledons</taxon>
        <taxon>Gunneridae</taxon>
        <taxon>Pentapetalae</taxon>
        <taxon>rosids</taxon>
        <taxon>malvids</taxon>
        <taxon>Brassicales</taxon>
        <taxon>Brassicaceae</taxon>
        <taxon>Brassiceae</taxon>
        <taxon>Brassica</taxon>
    </lineage>
</organism>
<sequence>MYIKSPMGLLDKQLRLLSLGFSRCSLL</sequence>
<keyword evidence="2" id="KW-1185">Reference proteome</keyword>
<dbReference type="Proteomes" id="UP000028999">
    <property type="component" value="Unassembled WGS sequence"/>
</dbReference>
<name>A0A078HJR6_BRANA</name>
<dbReference type="PaxDb" id="3708-A0A078HJR6"/>
<gene>
    <name evidence="1" type="primary">BnaA07g28270D</name>
    <name evidence="1" type="ORF">GSBRNA2T00066547001</name>
</gene>